<evidence type="ECO:0000313" key="3">
    <source>
        <dbReference type="EMBL" id="SVD09058.1"/>
    </source>
</evidence>
<dbReference type="InterPro" id="IPR051010">
    <property type="entry name" value="BCAA_transport"/>
</dbReference>
<sequence length="167" mass="18649">MKKLLTFLILAYLSFTINSRAITQDKKNSESEKILKIGVLLPLSGKFQDIGESFLKAIQLALYDISDENIKIFPKDSKGNPLGAFEAAKEFEEQGIEIVVGPIFFESLERLGEISNITFISLTNKTKIGSKNIIAFGININSQIDILKKYFDEVKISKTLLLSPNSE</sequence>
<reference evidence="3" key="1">
    <citation type="submission" date="2018-05" db="EMBL/GenBank/DDBJ databases">
        <authorList>
            <person name="Lanie J.A."/>
            <person name="Ng W.-L."/>
            <person name="Kazmierczak K.M."/>
            <person name="Andrzejewski T.M."/>
            <person name="Davidsen T.M."/>
            <person name="Wayne K.J."/>
            <person name="Tettelin H."/>
            <person name="Glass J.I."/>
            <person name="Rusch D."/>
            <person name="Podicherti R."/>
            <person name="Tsui H.-C.T."/>
            <person name="Winkler M.E."/>
        </authorList>
    </citation>
    <scope>NUCLEOTIDE SEQUENCE</scope>
</reference>
<dbReference type="Pfam" id="PF13458">
    <property type="entry name" value="Peripla_BP_6"/>
    <property type="match status" value="1"/>
</dbReference>
<organism evidence="3">
    <name type="scientific">marine metagenome</name>
    <dbReference type="NCBI Taxonomy" id="408172"/>
    <lineage>
        <taxon>unclassified sequences</taxon>
        <taxon>metagenomes</taxon>
        <taxon>ecological metagenomes</taxon>
    </lineage>
</organism>
<keyword evidence="1" id="KW-0732">Signal</keyword>
<gene>
    <name evidence="3" type="ORF">METZ01_LOCUS361912</name>
</gene>
<protein>
    <recommendedName>
        <fullName evidence="2">Leucine-binding protein domain-containing protein</fullName>
    </recommendedName>
</protein>
<name>A0A382SIN8_9ZZZZ</name>
<dbReference type="PANTHER" id="PTHR30483">
    <property type="entry name" value="LEUCINE-SPECIFIC-BINDING PROTEIN"/>
    <property type="match status" value="1"/>
</dbReference>
<dbReference type="PANTHER" id="PTHR30483:SF6">
    <property type="entry name" value="PERIPLASMIC BINDING PROTEIN OF ABC TRANSPORTER FOR NATURAL AMINO ACIDS"/>
    <property type="match status" value="1"/>
</dbReference>
<dbReference type="SUPFAM" id="SSF53822">
    <property type="entry name" value="Periplasmic binding protein-like I"/>
    <property type="match status" value="1"/>
</dbReference>
<dbReference type="InterPro" id="IPR028081">
    <property type="entry name" value="Leu-bd"/>
</dbReference>
<proteinExistence type="predicted"/>
<accession>A0A382SIN8</accession>
<dbReference type="AlphaFoldDB" id="A0A382SIN8"/>
<dbReference type="EMBL" id="UINC01128965">
    <property type="protein sequence ID" value="SVD09058.1"/>
    <property type="molecule type" value="Genomic_DNA"/>
</dbReference>
<feature type="domain" description="Leucine-binding protein" evidence="2">
    <location>
        <begin position="35"/>
        <end position="163"/>
    </location>
</feature>
<dbReference type="Gene3D" id="3.40.50.2300">
    <property type="match status" value="1"/>
</dbReference>
<dbReference type="InterPro" id="IPR028082">
    <property type="entry name" value="Peripla_BP_I"/>
</dbReference>
<evidence type="ECO:0000256" key="1">
    <source>
        <dbReference type="ARBA" id="ARBA00022729"/>
    </source>
</evidence>
<evidence type="ECO:0000259" key="2">
    <source>
        <dbReference type="Pfam" id="PF13458"/>
    </source>
</evidence>